<evidence type="ECO:0000256" key="1">
    <source>
        <dbReference type="ARBA" id="ARBA00009986"/>
    </source>
</evidence>
<dbReference type="RefSeq" id="WP_014963980.1">
    <property type="nucleotide sequence ID" value="NC_018655.1"/>
</dbReference>
<dbReference type="PANTHER" id="PTHR43217">
    <property type="entry name" value="SUCCINATE SEMIALDEHYDE DEHYDROGENASE [NAD(P)+] SAD"/>
    <property type="match status" value="1"/>
</dbReference>
<keyword evidence="6" id="KW-1185">Reference proteome</keyword>
<dbReference type="GO" id="GO:0004030">
    <property type="term" value="F:aldehyde dehydrogenase [NAD(P)+] activity"/>
    <property type="evidence" value="ECO:0007669"/>
    <property type="project" value="InterPro"/>
</dbReference>
<dbReference type="InterPro" id="IPR044148">
    <property type="entry name" value="ALDH_GabD1-like"/>
</dbReference>
<evidence type="ECO:0000259" key="4">
    <source>
        <dbReference type="Pfam" id="PF00171"/>
    </source>
</evidence>
<dbReference type="FunFam" id="3.40.309.10:FF:000010">
    <property type="entry name" value="Gamma-aminobutyraldehyde dehydrogenase"/>
    <property type="match status" value="1"/>
</dbReference>
<dbReference type="Proteomes" id="UP000006101">
    <property type="component" value="Chromosome"/>
</dbReference>
<dbReference type="Gene3D" id="3.40.309.10">
    <property type="entry name" value="Aldehyde Dehydrogenase, Chain A, domain 2"/>
    <property type="match status" value="1"/>
</dbReference>
<dbReference type="EMBL" id="CP003842">
    <property type="protein sequence ID" value="AFS81602.1"/>
    <property type="molecule type" value="Genomic_DNA"/>
</dbReference>
<reference evidence="5 6" key="1">
    <citation type="journal article" date="2012" name="J. Bacteriol.">
        <title>Draft Genome Sequence of an Ammonia-Oxidizing Archaeon, "Candidatus Nitrosopumilus koreensis" AR1, from Marine Sediment.</title>
        <authorList>
            <person name="Park S.J."/>
            <person name="Kim J.G."/>
            <person name="Jung M.Y."/>
            <person name="Kim S.J."/>
            <person name="Cha I.T."/>
            <person name="Kwon K."/>
            <person name="Lee J.H."/>
            <person name="Rhee S.K."/>
        </authorList>
    </citation>
    <scope>NUCLEOTIDE SEQUENCE [LARGE SCALE GENOMIC DNA]</scope>
    <source>
        <strain evidence="5 6">AR1</strain>
    </source>
</reference>
<dbReference type="GeneID" id="13724588"/>
<sequence>MNQITTVNPTTGKEINTFSPMDRDQVFELVRKAKRAFPEWKKDYEKRRSYIYNLVEHLKKNKTELAKIATSEMGKALKESIGEVEKCAWALEFYADHGDSFLSDEVLNTDARKSFLTFEPLGVIGSIMPWNFPYWQALRFAAPCLMAGNVIVMKPSRITMQSGIEIEKAFTEAGIPEGVFSTVTGSVDSANHLIDSEVNAVTFTGSTNAGAKVGERSAMNLKKCVLELGGSDPFIVLDDAIIEKAAEGAVKGRFINCGQSCVASKRFFVGKNIAKDFIELFIKKASQLKVGDPMSMDTDIGPISNKDGLETISGIVEDAKEKGAEVLLGGEKIEGNGYFYKPTILTNITPDMRIAKEETFGPVAPITIVENESEAIKLANDSEFGLGASIWTQDLAKADKMSRRIESGIVSVNNVVISDPRIPFGGIKHSGFGRELSRYGMLEFVNLKSVRFYDNLTHHHYVE</sequence>
<keyword evidence="2" id="KW-0521">NADP</keyword>
<dbReference type="InterPro" id="IPR047110">
    <property type="entry name" value="GABD/Sad-like"/>
</dbReference>
<dbReference type="HOGENOM" id="CLU_005391_1_0_2"/>
<organism evidence="5 6">
    <name type="scientific">Candidatus Nitrosopumilus koreensis AR1</name>
    <dbReference type="NCBI Taxonomy" id="1229908"/>
    <lineage>
        <taxon>Archaea</taxon>
        <taxon>Nitrososphaerota</taxon>
        <taxon>Nitrososphaeria</taxon>
        <taxon>Nitrosopumilales</taxon>
        <taxon>Nitrosopumilaceae</taxon>
        <taxon>Nitrosopumilus</taxon>
    </lineage>
</organism>
<keyword evidence="3" id="KW-0560">Oxidoreductase</keyword>
<dbReference type="GO" id="GO:0004777">
    <property type="term" value="F:succinate-semialdehyde dehydrogenase (NAD+) activity"/>
    <property type="evidence" value="ECO:0007669"/>
    <property type="project" value="TreeGrafter"/>
</dbReference>
<dbReference type="KEGG" id="nkr:NKOR_08755"/>
<comment type="similarity">
    <text evidence="1">Belongs to the aldehyde dehydrogenase family.</text>
</comment>
<dbReference type="InterPro" id="IPR016163">
    <property type="entry name" value="Ald_DH_C"/>
</dbReference>
<evidence type="ECO:0000256" key="3">
    <source>
        <dbReference type="ARBA" id="ARBA00023002"/>
    </source>
</evidence>
<evidence type="ECO:0000256" key="2">
    <source>
        <dbReference type="ARBA" id="ARBA00022857"/>
    </source>
</evidence>
<dbReference type="InterPro" id="IPR016162">
    <property type="entry name" value="Ald_DH_N"/>
</dbReference>
<gene>
    <name evidence="5" type="ORF">NKOR_08755</name>
</gene>
<name>K0B8X2_9ARCH</name>
<dbReference type="InterPro" id="IPR016161">
    <property type="entry name" value="Ald_DH/histidinol_DH"/>
</dbReference>
<dbReference type="SUPFAM" id="SSF53720">
    <property type="entry name" value="ALDH-like"/>
    <property type="match status" value="1"/>
</dbReference>
<evidence type="ECO:0000313" key="6">
    <source>
        <dbReference type="Proteomes" id="UP000006101"/>
    </source>
</evidence>
<dbReference type="PANTHER" id="PTHR43217:SF1">
    <property type="entry name" value="SUCCINATE SEMIALDEHYDE DEHYDROGENASE [NAD(P)+] SAD"/>
    <property type="match status" value="1"/>
</dbReference>
<dbReference type="Pfam" id="PF00171">
    <property type="entry name" value="Aldedh"/>
    <property type="match status" value="1"/>
</dbReference>
<accession>K0B8X2</accession>
<dbReference type="FunFam" id="3.40.605.10:FF:000012">
    <property type="entry name" value="NAD-dependent succinate-semialdehyde dehydrogenase"/>
    <property type="match status" value="1"/>
</dbReference>
<feature type="domain" description="Aldehyde dehydrogenase" evidence="4">
    <location>
        <begin position="3"/>
        <end position="450"/>
    </location>
</feature>
<dbReference type="CDD" id="cd07100">
    <property type="entry name" value="ALDH_SSADH1_GabD1"/>
    <property type="match status" value="1"/>
</dbReference>
<dbReference type="PATRIC" id="fig|1229908.8.peg.1892"/>
<dbReference type="PROSITE" id="PS00070">
    <property type="entry name" value="ALDEHYDE_DEHYDR_CYS"/>
    <property type="match status" value="1"/>
</dbReference>
<evidence type="ECO:0000313" key="5">
    <source>
        <dbReference type="EMBL" id="AFS81602.1"/>
    </source>
</evidence>
<proteinExistence type="inferred from homology"/>
<dbReference type="Gene3D" id="3.40.605.10">
    <property type="entry name" value="Aldehyde Dehydrogenase, Chain A, domain 1"/>
    <property type="match status" value="1"/>
</dbReference>
<dbReference type="AlphaFoldDB" id="K0B8X2"/>
<dbReference type="InterPro" id="IPR016160">
    <property type="entry name" value="Ald_DH_CS_CYS"/>
</dbReference>
<protein>
    <submittedName>
        <fullName evidence="5">Aldehyde dehydrogenase</fullName>
    </submittedName>
</protein>
<dbReference type="InterPro" id="IPR015590">
    <property type="entry name" value="Aldehyde_DH_dom"/>
</dbReference>
<dbReference type="STRING" id="1229908.NKOR_08755"/>